<proteinExistence type="predicted"/>
<keyword evidence="2" id="KW-1185">Reference proteome</keyword>
<evidence type="ECO:0000313" key="2">
    <source>
        <dbReference type="Proteomes" id="UP001153620"/>
    </source>
</evidence>
<gene>
    <name evidence="1" type="ORF">CHIRRI_LOCUS4437</name>
</gene>
<dbReference type="EMBL" id="OU895877">
    <property type="protein sequence ID" value="CAG9801511.1"/>
    <property type="molecule type" value="Genomic_DNA"/>
</dbReference>
<reference evidence="1" key="1">
    <citation type="submission" date="2022-01" db="EMBL/GenBank/DDBJ databases">
        <authorList>
            <person name="King R."/>
        </authorList>
    </citation>
    <scope>NUCLEOTIDE SEQUENCE</scope>
</reference>
<organism evidence="1 2">
    <name type="scientific">Chironomus riparius</name>
    <dbReference type="NCBI Taxonomy" id="315576"/>
    <lineage>
        <taxon>Eukaryota</taxon>
        <taxon>Metazoa</taxon>
        <taxon>Ecdysozoa</taxon>
        <taxon>Arthropoda</taxon>
        <taxon>Hexapoda</taxon>
        <taxon>Insecta</taxon>
        <taxon>Pterygota</taxon>
        <taxon>Neoptera</taxon>
        <taxon>Endopterygota</taxon>
        <taxon>Diptera</taxon>
        <taxon>Nematocera</taxon>
        <taxon>Chironomoidea</taxon>
        <taxon>Chironomidae</taxon>
        <taxon>Chironominae</taxon>
        <taxon>Chironomus</taxon>
    </lineage>
</organism>
<name>A0A9N9RRP7_9DIPT</name>
<reference evidence="1" key="2">
    <citation type="submission" date="2022-10" db="EMBL/GenBank/DDBJ databases">
        <authorList>
            <consortium name="ENA_rothamsted_submissions"/>
            <consortium name="culmorum"/>
            <person name="King R."/>
        </authorList>
    </citation>
    <scope>NUCLEOTIDE SEQUENCE</scope>
</reference>
<dbReference type="AlphaFoldDB" id="A0A9N9RRP7"/>
<evidence type="ECO:0000313" key="1">
    <source>
        <dbReference type="EMBL" id="CAG9801511.1"/>
    </source>
</evidence>
<accession>A0A9N9RRP7</accession>
<sequence length="284" mass="33162">MGSRKNKKSLANNANSRKNEDMSKMRCDLLKLDIECLNLELEEKDAMISRLKDELKLKKVIINQKDIIIAQYDDKLKKKDIVIDHHVLEMKRKEDILIKQEEILVYYQEVVHEKDLIIEQHAADTMELNHIIDEKELVIMSKEDIIENKLEIIKAQDHKIAQLISSTKRMSENIYKLEEANKVKIESRKRKRNSEKGVTHSDVLNDAARKTMNENVENANPNVPSNVLDVSLSRITNQLLKMMDDDQHGSIFKSCIKEPSKKKDVYKYSKKKVHFCENVKVIQL</sequence>
<protein>
    <submittedName>
        <fullName evidence="1">Uncharacterized protein</fullName>
    </submittedName>
</protein>
<dbReference type="Proteomes" id="UP001153620">
    <property type="component" value="Chromosome 1"/>
</dbReference>